<reference evidence="11" key="2">
    <citation type="submission" date="2025-09" db="UniProtKB">
        <authorList>
            <consortium name="Ensembl"/>
        </authorList>
    </citation>
    <scope>IDENTIFICATION</scope>
</reference>
<dbReference type="SUPFAM" id="SSF57850">
    <property type="entry name" value="RING/U-box"/>
    <property type="match status" value="1"/>
</dbReference>
<evidence type="ECO:0000256" key="3">
    <source>
        <dbReference type="ARBA" id="ARBA00022771"/>
    </source>
</evidence>
<evidence type="ECO:0000256" key="7">
    <source>
        <dbReference type="SAM" id="Coils"/>
    </source>
</evidence>
<dbReference type="SMART" id="SM00589">
    <property type="entry name" value="PRY"/>
    <property type="match status" value="1"/>
</dbReference>
<sequence length="552" mass="62463">MDAPELFSEQELTCSICLDLFTDPVSTPCGHNFCQACIGGYWASSSVCTCPLCKRQFDERPQLSINKVFALIADKFKQTRYGAAAAAPENVVWCDVCSGVKRPAVSSCLTCTASYCNEHLQPHYNTPFYAKHPLMDPMEALRGRTCSIHRRLMEVFCKTCQRCICAICVLEEHRTHKTVSVQTERLGKQILNRIKEKEIRLGDLKRKLEGVQNYADKERGDVEHLLDEVSASLDRIRTQVVGGIQSQLEGVMSKGEGLVNRLEAELSQLKDRRATLEVQAISQDHISFLQSFEEAMAPLEDEKQDNAEEDSDFSLHFQLDDIKTNLSDVKIRVDEIWMGELRPRASRGSRAESMMSLRGSRGTLRMSQLLSPSDTLEDVTLNPVTAYPFLILSEDRKQVKRGEKLQFFRNSQQRFDVWSCVIAKEGFSSGRHYWEVSVGENKDWKLGVVSESAQKKGLFDMSPTNGYYAIWWSGNQLRALTAPPLTKVKGHHTKLRQVGVFLDVEEGQVSFFNVKSNSEIYSFNTNTEFTERMFPLFGTGDKEVPLILATTQ</sequence>
<dbReference type="Proteomes" id="UP000265020">
    <property type="component" value="Unassembled WGS sequence"/>
</dbReference>
<keyword evidence="3 6" id="KW-0863">Zinc-finger</keyword>
<dbReference type="Pfam" id="PF00622">
    <property type="entry name" value="SPRY"/>
    <property type="match status" value="1"/>
</dbReference>
<evidence type="ECO:0000256" key="6">
    <source>
        <dbReference type="PROSITE-ProRule" id="PRU00024"/>
    </source>
</evidence>
<reference evidence="11" key="1">
    <citation type="submission" date="2025-08" db="UniProtKB">
        <authorList>
            <consortium name="Ensembl"/>
        </authorList>
    </citation>
    <scope>IDENTIFICATION</scope>
</reference>
<dbReference type="PROSITE" id="PS50188">
    <property type="entry name" value="B302_SPRY"/>
    <property type="match status" value="1"/>
</dbReference>
<evidence type="ECO:0000313" key="11">
    <source>
        <dbReference type="Ensembl" id="ENSCVAP00000010391.1"/>
    </source>
</evidence>
<feature type="domain" description="RING-type" evidence="8">
    <location>
        <begin position="14"/>
        <end position="54"/>
    </location>
</feature>
<dbReference type="Gene3D" id="2.60.120.920">
    <property type="match status" value="1"/>
</dbReference>
<protein>
    <submittedName>
        <fullName evidence="11">Bloodthirsty-related gene family, member 30</fullName>
    </submittedName>
</protein>
<evidence type="ECO:0000259" key="10">
    <source>
        <dbReference type="PROSITE" id="PS50188"/>
    </source>
</evidence>
<dbReference type="InterPro" id="IPR001870">
    <property type="entry name" value="B30.2/SPRY"/>
</dbReference>
<keyword evidence="7" id="KW-0175">Coiled coil</keyword>
<organism evidence="11 12">
    <name type="scientific">Cyprinodon variegatus</name>
    <name type="common">Sheepshead minnow</name>
    <dbReference type="NCBI Taxonomy" id="28743"/>
    <lineage>
        <taxon>Eukaryota</taxon>
        <taxon>Metazoa</taxon>
        <taxon>Chordata</taxon>
        <taxon>Craniata</taxon>
        <taxon>Vertebrata</taxon>
        <taxon>Euteleostomi</taxon>
        <taxon>Actinopterygii</taxon>
        <taxon>Neopterygii</taxon>
        <taxon>Teleostei</taxon>
        <taxon>Neoteleostei</taxon>
        <taxon>Acanthomorphata</taxon>
        <taxon>Ovalentaria</taxon>
        <taxon>Atherinomorphae</taxon>
        <taxon>Cyprinodontiformes</taxon>
        <taxon>Cyprinodontidae</taxon>
        <taxon>Cyprinodon</taxon>
    </lineage>
</organism>
<dbReference type="PANTHER" id="PTHR25465:SF32">
    <property type="entry name" value="BLOODTHIRSTY-RELATED GENE FAMILY, MEMBER 16 ISOFORM X1-RELATED"/>
    <property type="match status" value="1"/>
</dbReference>
<dbReference type="InterPro" id="IPR003879">
    <property type="entry name" value="Butyrophylin_SPRY"/>
</dbReference>
<evidence type="ECO:0000256" key="4">
    <source>
        <dbReference type="ARBA" id="ARBA00022833"/>
    </source>
</evidence>
<dbReference type="Pfam" id="PF13445">
    <property type="entry name" value="zf-RING_UBOX"/>
    <property type="match status" value="1"/>
</dbReference>
<dbReference type="Pfam" id="PF00643">
    <property type="entry name" value="zf-B_box"/>
    <property type="match status" value="1"/>
</dbReference>
<dbReference type="PROSITE" id="PS50119">
    <property type="entry name" value="ZF_BBOX"/>
    <property type="match status" value="1"/>
</dbReference>
<feature type="domain" description="B box-type" evidence="9">
    <location>
        <begin position="141"/>
        <end position="181"/>
    </location>
</feature>
<dbReference type="InterPro" id="IPR058030">
    <property type="entry name" value="TRIM8/14/16/25/29/45/65_CC"/>
</dbReference>
<dbReference type="GO" id="GO:0045087">
    <property type="term" value="P:innate immune response"/>
    <property type="evidence" value="ECO:0007669"/>
    <property type="project" value="UniProtKB-KW"/>
</dbReference>
<dbReference type="Ensembl" id="ENSCVAT00000017074.1">
    <property type="protein sequence ID" value="ENSCVAP00000010391.1"/>
    <property type="gene ID" value="ENSCVAG00000012547.1"/>
</dbReference>
<dbReference type="SUPFAM" id="SSF57845">
    <property type="entry name" value="B-box zinc-binding domain"/>
    <property type="match status" value="1"/>
</dbReference>
<keyword evidence="12" id="KW-1185">Reference proteome</keyword>
<dbReference type="InterPro" id="IPR043136">
    <property type="entry name" value="B30.2/SPRY_sf"/>
</dbReference>
<dbReference type="InterPro" id="IPR051051">
    <property type="entry name" value="E3_ubiq-ligase_TRIM/RNF"/>
</dbReference>
<evidence type="ECO:0000256" key="1">
    <source>
        <dbReference type="ARBA" id="ARBA00022588"/>
    </source>
</evidence>
<dbReference type="InterPro" id="IPR027370">
    <property type="entry name" value="Znf-RING_euk"/>
</dbReference>
<accession>A0A3Q2CWY8</accession>
<dbReference type="GeneTree" id="ENSGT00940000165499"/>
<dbReference type="SUPFAM" id="SSF49899">
    <property type="entry name" value="Concanavalin A-like lectins/glucanases"/>
    <property type="match status" value="1"/>
</dbReference>
<keyword evidence="1" id="KW-0399">Innate immunity</keyword>
<dbReference type="SMART" id="SM00336">
    <property type="entry name" value="BBOX"/>
    <property type="match status" value="2"/>
</dbReference>
<evidence type="ECO:0000256" key="2">
    <source>
        <dbReference type="ARBA" id="ARBA00022723"/>
    </source>
</evidence>
<dbReference type="AlphaFoldDB" id="A0A3Q2CWY8"/>
<dbReference type="GO" id="GO:0008270">
    <property type="term" value="F:zinc ion binding"/>
    <property type="evidence" value="ECO:0007669"/>
    <property type="project" value="UniProtKB-KW"/>
</dbReference>
<dbReference type="OMA" id="TSQDHIA"/>
<keyword evidence="5" id="KW-0391">Immunity</keyword>
<evidence type="ECO:0000259" key="9">
    <source>
        <dbReference type="PROSITE" id="PS50119"/>
    </source>
</evidence>
<feature type="coiled-coil region" evidence="7">
    <location>
        <begin position="252"/>
        <end position="279"/>
    </location>
</feature>
<keyword evidence="2" id="KW-0479">Metal-binding</keyword>
<dbReference type="PROSITE" id="PS50089">
    <property type="entry name" value="ZF_RING_2"/>
    <property type="match status" value="1"/>
</dbReference>
<dbReference type="Gene3D" id="3.30.40.10">
    <property type="entry name" value="Zinc/RING finger domain, C3HC4 (zinc finger)"/>
    <property type="match status" value="1"/>
</dbReference>
<dbReference type="InterPro" id="IPR000315">
    <property type="entry name" value="Znf_B-box"/>
</dbReference>
<dbReference type="CDD" id="cd19769">
    <property type="entry name" value="Bbox2_TRIM16-like"/>
    <property type="match status" value="1"/>
</dbReference>
<feature type="domain" description="B30.2/SPRY" evidence="10">
    <location>
        <begin position="359"/>
        <end position="552"/>
    </location>
</feature>
<dbReference type="GO" id="GO:0005737">
    <property type="term" value="C:cytoplasm"/>
    <property type="evidence" value="ECO:0007669"/>
    <property type="project" value="UniProtKB-ARBA"/>
</dbReference>
<proteinExistence type="predicted"/>
<dbReference type="InterPro" id="IPR013083">
    <property type="entry name" value="Znf_RING/FYVE/PHD"/>
</dbReference>
<dbReference type="Pfam" id="PF13765">
    <property type="entry name" value="PRY"/>
    <property type="match status" value="1"/>
</dbReference>
<evidence type="ECO:0000256" key="5">
    <source>
        <dbReference type="ARBA" id="ARBA00022859"/>
    </source>
</evidence>
<dbReference type="InterPro" id="IPR003877">
    <property type="entry name" value="SPRY_dom"/>
</dbReference>
<keyword evidence="4" id="KW-0862">Zinc</keyword>
<dbReference type="SMART" id="SM00449">
    <property type="entry name" value="SPRY"/>
    <property type="match status" value="1"/>
</dbReference>
<dbReference type="PRINTS" id="PR01407">
    <property type="entry name" value="BUTYPHLNCDUF"/>
</dbReference>
<dbReference type="Gene3D" id="4.10.830.40">
    <property type="match status" value="1"/>
</dbReference>
<evidence type="ECO:0000313" key="12">
    <source>
        <dbReference type="Proteomes" id="UP000265020"/>
    </source>
</evidence>
<dbReference type="PROSITE" id="PS00518">
    <property type="entry name" value="ZF_RING_1"/>
    <property type="match status" value="1"/>
</dbReference>
<name>A0A3Q2CWY8_CYPVA</name>
<evidence type="ECO:0000259" key="8">
    <source>
        <dbReference type="PROSITE" id="PS50089"/>
    </source>
</evidence>
<dbReference type="CDD" id="cd13733">
    <property type="entry name" value="SPRY_PRY_C-I_1"/>
    <property type="match status" value="1"/>
</dbReference>
<dbReference type="Gene3D" id="3.30.160.60">
    <property type="entry name" value="Classic Zinc Finger"/>
    <property type="match status" value="1"/>
</dbReference>
<dbReference type="InterPro" id="IPR013320">
    <property type="entry name" value="ConA-like_dom_sf"/>
</dbReference>
<dbReference type="SMART" id="SM00184">
    <property type="entry name" value="RING"/>
    <property type="match status" value="1"/>
</dbReference>
<dbReference type="InterPro" id="IPR017907">
    <property type="entry name" value="Znf_RING_CS"/>
</dbReference>
<dbReference type="PANTHER" id="PTHR25465">
    <property type="entry name" value="B-BOX DOMAIN CONTAINING"/>
    <property type="match status" value="1"/>
</dbReference>
<dbReference type="Pfam" id="PF25600">
    <property type="entry name" value="TRIM_CC"/>
    <property type="match status" value="1"/>
</dbReference>
<dbReference type="InterPro" id="IPR006574">
    <property type="entry name" value="PRY"/>
</dbReference>
<dbReference type="InterPro" id="IPR001841">
    <property type="entry name" value="Znf_RING"/>
</dbReference>